<dbReference type="SUPFAM" id="SSF53335">
    <property type="entry name" value="S-adenosyl-L-methionine-dependent methyltransferases"/>
    <property type="match status" value="1"/>
</dbReference>
<dbReference type="HOGENOM" id="CLU_648343_0_0_6"/>
<dbReference type="InterPro" id="IPR029063">
    <property type="entry name" value="SAM-dependent_MTases_sf"/>
</dbReference>
<accession>Q3K793</accession>
<evidence type="ECO:0000259" key="2">
    <source>
        <dbReference type="Pfam" id="PF02384"/>
    </source>
</evidence>
<dbReference type="Proteomes" id="UP000002704">
    <property type="component" value="Chromosome"/>
</dbReference>
<evidence type="ECO:0000256" key="1">
    <source>
        <dbReference type="ARBA" id="ARBA00006594"/>
    </source>
</evidence>
<dbReference type="KEGG" id="pfo:Pfl01_4624"/>
<dbReference type="GO" id="GO:0008170">
    <property type="term" value="F:N-methyltransferase activity"/>
    <property type="evidence" value="ECO:0007669"/>
    <property type="project" value="InterPro"/>
</dbReference>
<dbReference type="EMBL" id="CP000094">
    <property type="protein sequence ID" value="ABA76361.1"/>
    <property type="molecule type" value="Genomic_DNA"/>
</dbReference>
<dbReference type="PRINTS" id="PR00507">
    <property type="entry name" value="N12N6MTFRASE"/>
</dbReference>
<dbReference type="Pfam" id="PF02384">
    <property type="entry name" value="N6_Mtase"/>
    <property type="match status" value="1"/>
</dbReference>
<dbReference type="AlphaFoldDB" id="Q3K793"/>
<evidence type="ECO:0000313" key="4">
    <source>
        <dbReference type="Proteomes" id="UP000002704"/>
    </source>
</evidence>
<reference evidence="3 4" key="1">
    <citation type="journal article" date="2009" name="Genome Biol.">
        <title>Genomic and genetic analyses of diversity and plant interactions of Pseudomonas fluorescens.</title>
        <authorList>
            <person name="Silby M.W."/>
            <person name="Cerdeno-Tarraga A.M."/>
            <person name="Vernikos G.S."/>
            <person name="Giddens S.R."/>
            <person name="Jackson R.W."/>
            <person name="Preston G.M."/>
            <person name="Zhang X.X."/>
            <person name="Moon C.D."/>
            <person name="Gehrig S.M."/>
            <person name="Godfrey S.A."/>
            <person name="Knight C.G."/>
            <person name="Malone J.G."/>
            <person name="Robinson Z."/>
            <person name="Spiers A.J."/>
            <person name="Harris S."/>
            <person name="Challis G.L."/>
            <person name="Yaxley A.M."/>
            <person name="Harris D."/>
            <person name="Seeger K."/>
            <person name="Murphy L."/>
            <person name="Rutter S."/>
            <person name="Squares R."/>
            <person name="Quail M.A."/>
            <person name="Saunders E."/>
            <person name="Mavromatis K."/>
            <person name="Brettin T.S."/>
            <person name="Bentley S.D."/>
            <person name="Hothersall J."/>
            <person name="Stephens E."/>
            <person name="Thomas C.M."/>
            <person name="Parkhill J."/>
            <person name="Levy S.B."/>
            <person name="Rainey P.B."/>
            <person name="Thomson N.R."/>
        </authorList>
    </citation>
    <scope>NUCLEOTIDE SEQUENCE [LARGE SCALE GENOMIC DNA]</scope>
    <source>
        <strain evidence="3 4">Pf0-1</strain>
    </source>
</reference>
<dbReference type="GO" id="GO:0003677">
    <property type="term" value="F:DNA binding"/>
    <property type="evidence" value="ECO:0007669"/>
    <property type="project" value="InterPro"/>
</dbReference>
<comment type="similarity">
    <text evidence="1">Belongs to the N(4)/N(6)-methyltransferase family.</text>
</comment>
<keyword evidence="3" id="KW-0489">Methyltransferase</keyword>
<gene>
    <name evidence="3" type="ordered locus">Pfl01_4624</name>
</gene>
<protein>
    <submittedName>
        <fullName evidence="3">Putative N-6 Adenine-specific DNA methylase protein</fullName>
    </submittedName>
</protein>
<dbReference type="InterPro" id="IPR003356">
    <property type="entry name" value="DNA_methylase_A-5"/>
</dbReference>
<dbReference type="Gene3D" id="3.40.50.150">
    <property type="entry name" value="Vaccinia Virus protein VP39"/>
    <property type="match status" value="1"/>
</dbReference>
<feature type="domain" description="DNA methylase adenine-specific" evidence="2">
    <location>
        <begin position="69"/>
        <end position="202"/>
    </location>
</feature>
<name>Q3K793_PSEPF</name>
<dbReference type="GO" id="GO:0032259">
    <property type="term" value="P:methylation"/>
    <property type="evidence" value="ECO:0007669"/>
    <property type="project" value="UniProtKB-KW"/>
</dbReference>
<organism evidence="3 4">
    <name type="scientific">Pseudomonas fluorescens (strain Pf0-1)</name>
    <dbReference type="NCBI Taxonomy" id="205922"/>
    <lineage>
        <taxon>Bacteria</taxon>
        <taxon>Pseudomonadati</taxon>
        <taxon>Pseudomonadota</taxon>
        <taxon>Gammaproteobacteria</taxon>
        <taxon>Pseudomonadales</taxon>
        <taxon>Pseudomonadaceae</taxon>
        <taxon>Pseudomonas</taxon>
    </lineage>
</organism>
<keyword evidence="3" id="KW-0808">Transferase</keyword>
<sequence>MIINFFDSQIIIETQQIHDGEQMEGFAEYNTKLEQVFHLWKKDANSEFSNHSNVTAAKVRELIDITTLRESGVFFTSDALAEKAINSFNSPINDRALVVDPTCGSGSLLVAASRKLSVMPLASETLKKWGKQLCGIDIFPEFVYCTKLRLVLESLVRGAIADKNLSELLNLLTNIHSGDCLDNTAIIAKATHLALNPPYNNSKTIAKYSWANGKINNAAIYYYELSLALKDGCSISAILPDVLRSGSRFEAWRNTIEPALKSSKVSVEGRFDKQTDIDIFILNGLVDRKGSNKVEWQTAATLGIGDCPKIRDLFEVAVGAVVPYRDPHEGKLYAYIHPKTLPRWGEISKIPENRKFLGRVFQPPFVAVRRTSGPRDKHRAVPTLVLGKRLVAVENHLIVLTPKNGSLDRCRKLSELLKENHINEFLNNRIRCRHLTVSAISEIPWRFE</sequence>
<dbReference type="eggNOG" id="COG0286">
    <property type="taxonomic scope" value="Bacteria"/>
</dbReference>
<proteinExistence type="inferred from homology"/>
<evidence type="ECO:0000313" key="3">
    <source>
        <dbReference type="EMBL" id="ABA76361.1"/>
    </source>
</evidence>